<evidence type="ECO:0000313" key="3">
    <source>
        <dbReference type="Proteomes" id="UP000242715"/>
    </source>
</evidence>
<evidence type="ECO:0000256" key="1">
    <source>
        <dbReference type="SAM" id="MobiDB-lite"/>
    </source>
</evidence>
<dbReference type="Proteomes" id="UP000242715">
    <property type="component" value="Unassembled WGS sequence"/>
</dbReference>
<evidence type="ECO:0000313" key="2">
    <source>
        <dbReference type="EMBL" id="GAU17528.1"/>
    </source>
</evidence>
<sequence>MHESLSTNVFCLRRHLTSDSTCKSLDSNSDESDAQPQEQQRHADDKSFLSEDASDDDDFE</sequence>
<proteinExistence type="predicted"/>
<protein>
    <submittedName>
        <fullName evidence="2">Uncharacterized protein</fullName>
    </submittedName>
</protein>
<gene>
    <name evidence="2" type="ORF">TSUD_340720</name>
</gene>
<dbReference type="AlphaFoldDB" id="A0A2Z6MHD3"/>
<keyword evidence="3" id="KW-1185">Reference proteome</keyword>
<dbReference type="EMBL" id="DF973172">
    <property type="protein sequence ID" value="GAU17528.1"/>
    <property type="molecule type" value="Genomic_DNA"/>
</dbReference>
<feature type="compositionally biased region" description="Basic and acidic residues" evidence="1">
    <location>
        <begin position="39"/>
        <end position="49"/>
    </location>
</feature>
<organism evidence="2 3">
    <name type="scientific">Trifolium subterraneum</name>
    <name type="common">Subterranean clover</name>
    <dbReference type="NCBI Taxonomy" id="3900"/>
    <lineage>
        <taxon>Eukaryota</taxon>
        <taxon>Viridiplantae</taxon>
        <taxon>Streptophyta</taxon>
        <taxon>Embryophyta</taxon>
        <taxon>Tracheophyta</taxon>
        <taxon>Spermatophyta</taxon>
        <taxon>Magnoliopsida</taxon>
        <taxon>eudicotyledons</taxon>
        <taxon>Gunneridae</taxon>
        <taxon>Pentapetalae</taxon>
        <taxon>rosids</taxon>
        <taxon>fabids</taxon>
        <taxon>Fabales</taxon>
        <taxon>Fabaceae</taxon>
        <taxon>Papilionoideae</taxon>
        <taxon>50 kb inversion clade</taxon>
        <taxon>NPAAA clade</taxon>
        <taxon>Hologalegina</taxon>
        <taxon>IRL clade</taxon>
        <taxon>Trifolieae</taxon>
        <taxon>Trifolium</taxon>
    </lineage>
</organism>
<reference evidence="3" key="1">
    <citation type="journal article" date="2017" name="Front. Plant Sci.">
        <title>Climate Clever Clovers: New Paradigm to Reduce the Environmental Footprint of Ruminants by Breeding Low Methanogenic Forages Utilizing Haplotype Variation.</title>
        <authorList>
            <person name="Kaur P."/>
            <person name="Appels R."/>
            <person name="Bayer P.E."/>
            <person name="Keeble-Gagnere G."/>
            <person name="Wang J."/>
            <person name="Hirakawa H."/>
            <person name="Shirasawa K."/>
            <person name="Vercoe P."/>
            <person name="Stefanova K."/>
            <person name="Durmic Z."/>
            <person name="Nichols P."/>
            <person name="Revell C."/>
            <person name="Isobe S.N."/>
            <person name="Edwards D."/>
            <person name="Erskine W."/>
        </authorList>
    </citation>
    <scope>NUCLEOTIDE SEQUENCE [LARGE SCALE GENOMIC DNA]</scope>
    <source>
        <strain evidence="3">cv. Daliak</strain>
    </source>
</reference>
<feature type="region of interest" description="Disordered" evidence="1">
    <location>
        <begin position="20"/>
        <end position="60"/>
    </location>
</feature>
<name>A0A2Z6MHD3_TRISU</name>
<accession>A0A2Z6MHD3</accession>